<name>A0AAP0HE96_9MAGN</name>
<evidence type="ECO:0000313" key="2">
    <source>
        <dbReference type="Proteomes" id="UP001419268"/>
    </source>
</evidence>
<proteinExistence type="predicted"/>
<dbReference type="AlphaFoldDB" id="A0AAP0HE96"/>
<reference evidence="1 2" key="1">
    <citation type="submission" date="2024-01" db="EMBL/GenBank/DDBJ databases">
        <title>Genome assemblies of Stephania.</title>
        <authorList>
            <person name="Yang L."/>
        </authorList>
    </citation>
    <scope>NUCLEOTIDE SEQUENCE [LARGE SCALE GENOMIC DNA]</scope>
    <source>
        <strain evidence="1">JXDWG</strain>
        <tissue evidence="1">Leaf</tissue>
    </source>
</reference>
<evidence type="ECO:0000313" key="1">
    <source>
        <dbReference type="EMBL" id="KAK9083864.1"/>
    </source>
</evidence>
<comment type="caution">
    <text evidence="1">The sequence shown here is derived from an EMBL/GenBank/DDBJ whole genome shotgun (WGS) entry which is preliminary data.</text>
</comment>
<keyword evidence="2" id="KW-1185">Reference proteome</keyword>
<sequence length="105" mass="11826">MAHSECAIRVLCTRDRPLPRERSRLGIIKLKKKKEKREINTRLERHVAIGESVIAGEGAAAGEGATVAENVAVNERANERGTASPAFHVKEEEMRFTYVRFMYNT</sequence>
<gene>
    <name evidence="1" type="ORF">Scep_030335</name>
</gene>
<protein>
    <submittedName>
        <fullName evidence="1">Uncharacterized protein</fullName>
    </submittedName>
</protein>
<dbReference type="EMBL" id="JBBNAG010000013">
    <property type="protein sequence ID" value="KAK9083864.1"/>
    <property type="molecule type" value="Genomic_DNA"/>
</dbReference>
<accession>A0AAP0HE96</accession>
<organism evidence="1 2">
    <name type="scientific">Stephania cephalantha</name>
    <dbReference type="NCBI Taxonomy" id="152367"/>
    <lineage>
        <taxon>Eukaryota</taxon>
        <taxon>Viridiplantae</taxon>
        <taxon>Streptophyta</taxon>
        <taxon>Embryophyta</taxon>
        <taxon>Tracheophyta</taxon>
        <taxon>Spermatophyta</taxon>
        <taxon>Magnoliopsida</taxon>
        <taxon>Ranunculales</taxon>
        <taxon>Menispermaceae</taxon>
        <taxon>Menispermoideae</taxon>
        <taxon>Cissampelideae</taxon>
        <taxon>Stephania</taxon>
    </lineage>
</organism>
<dbReference type="Proteomes" id="UP001419268">
    <property type="component" value="Unassembled WGS sequence"/>
</dbReference>